<gene>
    <name evidence="2" type="ORF">KHLLAP_LOCUS10863</name>
</gene>
<evidence type="ECO:0000256" key="1">
    <source>
        <dbReference type="SAM" id="MobiDB-lite"/>
    </source>
</evidence>
<dbReference type="Proteomes" id="UP001295740">
    <property type="component" value="Unassembled WGS sequence"/>
</dbReference>
<feature type="compositionally biased region" description="Basic and acidic residues" evidence="1">
    <location>
        <begin position="1"/>
        <end position="10"/>
    </location>
</feature>
<dbReference type="EMBL" id="CAUWAG010000014">
    <property type="protein sequence ID" value="CAJ2510395.1"/>
    <property type="molecule type" value="Genomic_DNA"/>
</dbReference>
<organism evidence="2 3">
    <name type="scientific">Anthostomella pinea</name>
    <dbReference type="NCBI Taxonomy" id="933095"/>
    <lineage>
        <taxon>Eukaryota</taxon>
        <taxon>Fungi</taxon>
        <taxon>Dikarya</taxon>
        <taxon>Ascomycota</taxon>
        <taxon>Pezizomycotina</taxon>
        <taxon>Sordariomycetes</taxon>
        <taxon>Xylariomycetidae</taxon>
        <taxon>Xylariales</taxon>
        <taxon>Xylariaceae</taxon>
        <taxon>Anthostomella</taxon>
    </lineage>
</organism>
<evidence type="ECO:0000313" key="3">
    <source>
        <dbReference type="Proteomes" id="UP001295740"/>
    </source>
</evidence>
<accession>A0AAI8VSR9</accession>
<name>A0AAI8VSR9_9PEZI</name>
<reference evidence="2" key="1">
    <citation type="submission" date="2023-10" db="EMBL/GenBank/DDBJ databases">
        <authorList>
            <person name="Hackl T."/>
        </authorList>
    </citation>
    <scope>NUCLEOTIDE SEQUENCE</scope>
</reference>
<sequence>MPRGELDRQRIAQAAKRAKQEVHFSDGKFLHHYPKDPKKGQSLIADTDDRVPEVSDIP</sequence>
<proteinExistence type="predicted"/>
<evidence type="ECO:0000313" key="2">
    <source>
        <dbReference type="EMBL" id="CAJ2510395.1"/>
    </source>
</evidence>
<keyword evidence="3" id="KW-1185">Reference proteome</keyword>
<comment type="caution">
    <text evidence="2">The sequence shown here is derived from an EMBL/GenBank/DDBJ whole genome shotgun (WGS) entry which is preliminary data.</text>
</comment>
<feature type="region of interest" description="Disordered" evidence="1">
    <location>
        <begin position="1"/>
        <end position="58"/>
    </location>
</feature>
<feature type="compositionally biased region" description="Basic and acidic residues" evidence="1">
    <location>
        <begin position="18"/>
        <end position="39"/>
    </location>
</feature>
<dbReference type="AlphaFoldDB" id="A0AAI8VSR9"/>
<feature type="compositionally biased region" description="Basic and acidic residues" evidence="1">
    <location>
        <begin position="47"/>
        <end position="58"/>
    </location>
</feature>
<protein>
    <submittedName>
        <fullName evidence="2">Uu.00g050980.m01.CDS01</fullName>
    </submittedName>
</protein>